<dbReference type="RefSeq" id="WP_092449765.1">
    <property type="nucleotide sequence ID" value="NZ_FOJI01000001.1"/>
</dbReference>
<feature type="domain" description="HAMP" evidence="16">
    <location>
        <begin position="194"/>
        <end position="247"/>
    </location>
</feature>
<dbReference type="SUPFAM" id="SSF158472">
    <property type="entry name" value="HAMP domain-like"/>
    <property type="match status" value="1"/>
</dbReference>
<protein>
    <recommendedName>
        <fullName evidence="3">histidine kinase</fullName>
        <ecNumber evidence="3">2.7.13.3</ecNumber>
    </recommendedName>
</protein>
<dbReference type="Proteomes" id="UP000199701">
    <property type="component" value="Unassembled WGS sequence"/>
</dbReference>
<proteinExistence type="predicted"/>
<evidence type="ECO:0000256" key="3">
    <source>
        <dbReference type="ARBA" id="ARBA00012438"/>
    </source>
</evidence>
<evidence type="ECO:0000256" key="12">
    <source>
        <dbReference type="ARBA" id="ARBA00023012"/>
    </source>
</evidence>
<comment type="catalytic activity">
    <reaction evidence="1">
        <text>ATP + protein L-histidine = ADP + protein N-phospho-L-histidine.</text>
        <dbReference type="EC" id="2.7.13.3"/>
    </reaction>
</comment>
<evidence type="ECO:0000256" key="1">
    <source>
        <dbReference type="ARBA" id="ARBA00000085"/>
    </source>
</evidence>
<evidence type="ECO:0000256" key="7">
    <source>
        <dbReference type="ARBA" id="ARBA00022692"/>
    </source>
</evidence>
<keyword evidence="13 14" id="KW-0472">Membrane</keyword>
<name>A0A1I0M8G9_9FIRM</name>
<evidence type="ECO:0000256" key="5">
    <source>
        <dbReference type="ARBA" id="ARBA00022553"/>
    </source>
</evidence>
<dbReference type="InterPro" id="IPR036890">
    <property type="entry name" value="HATPase_C_sf"/>
</dbReference>
<evidence type="ECO:0000256" key="6">
    <source>
        <dbReference type="ARBA" id="ARBA00022679"/>
    </source>
</evidence>
<dbReference type="Gene3D" id="1.10.287.130">
    <property type="match status" value="1"/>
</dbReference>
<dbReference type="InterPro" id="IPR005467">
    <property type="entry name" value="His_kinase_dom"/>
</dbReference>
<evidence type="ECO:0000256" key="8">
    <source>
        <dbReference type="ARBA" id="ARBA00022741"/>
    </source>
</evidence>
<evidence type="ECO:0000259" key="16">
    <source>
        <dbReference type="PROSITE" id="PS50885"/>
    </source>
</evidence>
<dbReference type="InterPro" id="IPR050398">
    <property type="entry name" value="HssS/ArlS-like"/>
</dbReference>
<reference evidence="17 18" key="1">
    <citation type="submission" date="2016-10" db="EMBL/GenBank/DDBJ databases">
        <authorList>
            <person name="de Groot N.N."/>
        </authorList>
    </citation>
    <scope>NUCLEOTIDE SEQUENCE [LARGE SCALE GENOMIC DNA]</scope>
    <source>
        <strain evidence="17 18">DSM 9179</strain>
    </source>
</reference>
<evidence type="ECO:0000259" key="15">
    <source>
        <dbReference type="PROSITE" id="PS50109"/>
    </source>
</evidence>
<keyword evidence="4" id="KW-1003">Cell membrane</keyword>
<dbReference type="PANTHER" id="PTHR45528">
    <property type="entry name" value="SENSOR HISTIDINE KINASE CPXA"/>
    <property type="match status" value="1"/>
</dbReference>
<dbReference type="Gene3D" id="6.10.340.10">
    <property type="match status" value="1"/>
</dbReference>
<dbReference type="PRINTS" id="PR00344">
    <property type="entry name" value="BCTRLSENSOR"/>
</dbReference>
<keyword evidence="6" id="KW-0808">Transferase</keyword>
<dbReference type="EMBL" id="FOJI01000001">
    <property type="protein sequence ID" value="SEV84050.1"/>
    <property type="molecule type" value="Genomic_DNA"/>
</dbReference>
<dbReference type="Pfam" id="PF00512">
    <property type="entry name" value="HisKA"/>
    <property type="match status" value="1"/>
</dbReference>
<evidence type="ECO:0000256" key="9">
    <source>
        <dbReference type="ARBA" id="ARBA00022777"/>
    </source>
</evidence>
<dbReference type="CDD" id="cd00082">
    <property type="entry name" value="HisKA"/>
    <property type="match status" value="1"/>
</dbReference>
<keyword evidence="7 14" id="KW-0812">Transmembrane</keyword>
<evidence type="ECO:0000256" key="11">
    <source>
        <dbReference type="ARBA" id="ARBA00022989"/>
    </source>
</evidence>
<dbReference type="OrthoDB" id="9786919at2"/>
<dbReference type="Pfam" id="PF02518">
    <property type="entry name" value="HATPase_c"/>
    <property type="match status" value="1"/>
</dbReference>
<keyword evidence="10" id="KW-0067">ATP-binding</keyword>
<dbReference type="GO" id="GO:0005524">
    <property type="term" value="F:ATP binding"/>
    <property type="evidence" value="ECO:0007669"/>
    <property type="project" value="UniProtKB-KW"/>
</dbReference>
<evidence type="ECO:0000256" key="4">
    <source>
        <dbReference type="ARBA" id="ARBA00022475"/>
    </source>
</evidence>
<comment type="subcellular location">
    <subcellularLocation>
        <location evidence="2">Cell membrane</location>
        <topology evidence="2">Multi-pass membrane protein</topology>
    </subcellularLocation>
</comment>
<dbReference type="STRING" id="99656.SAMN05421659_101248"/>
<evidence type="ECO:0000313" key="17">
    <source>
        <dbReference type="EMBL" id="SEV84050.1"/>
    </source>
</evidence>
<evidence type="ECO:0000256" key="13">
    <source>
        <dbReference type="ARBA" id="ARBA00023136"/>
    </source>
</evidence>
<dbReference type="InterPro" id="IPR003660">
    <property type="entry name" value="HAMP_dom"/>
</dbReference>
<dbReference type="InterPro" id="IPR004358">
    <property type="entry name" value="Sig_transdc_His_kin-like_C"/>
</dbReference>
<dbReference type="FunFam" id="3.30.565.10:FF:000006">
    <property type="entry name" value="Sensor histidine kinase WalK"/>
    <property type="match status" value="1"/>
</dbReference>
<dbReference type="PROSITE" id="PS50885">
    <property type="entry name" value="HAMP"/>
    <property type="match status" value="1"/>
</dbReference>
<accession>A0A1I0M8G9</accession>
<keyword evidence="9 17" id="KW-0418">Kinase</keyword>
<keyword evidence="8" id="KW-0547">Nucleotide-binding</keyword>
<dbReference type="Pfam" id="PF00672">
    <property type="entry name" value="HAMP"/>
    <property type="match status" value="1"/>
</dbReference>
<feature type="domain" description="Histidine kinase" evidence="15">
    <location>
        <begin position="255"/>
        <end position="466"/>
    </location>
</feature>
<dbReference type="CDD" id="cd00075">
    <property type="entry name" value="HATPase"/>
    <property type="match status" value="1"/>
</dbReference>
<dbReference type="CDD" id="cd06225">
    <property type="entry name" value="HAMP"/>
    <property type="match status" value="1"/>
</dbReference>
<evidence type="ECO:0000256" key="10">
    <source>
        <dbReference type="ARBA" id="ARBA00022840"/>
    </source>
</evidence>
<dbReference type="PANTHER" id="PTHR45528:SF1">
    <property type="entry name" value="SENSOR HISTIDINE KINASE CPXA"/>
    <property type="match status" value="1"/>
</dbReference>
<dbReference type="InterPro" id="IPR003594">
    <property type="entry name" value="HATPase_dom"/>
</dbReference>
<evidence type="ECO:0000313" key="18">
    <source>
        <dbReference type="Proteomes" id="UP000199701"/>
    </source>
</evidence>
<organism evidence="17 18">
    <name type="scientific">[Clostridium] fimetarium</name>
    <dbReference type="NCBI Taxonomy" id="99656"/>
    <lineage>
        <taxon>Bacteria</taxon>
        <taxon>Bacillati</taxon>
        <taxon>Bacillota</taxon>
        <taxon>Clostridia</taxon>
        <taxon>Lachnospirales</taxon>
        <taxon>Lachnospiraceae</taxon>
    </lineage>
</organism>
<feature type="transmembrane region" description="Helical" evidence="14">
    <location>
        <begin position="173"/>
        <end position="193"/>
    </location>
</feature>
<keyword evidence="5" id="KW-0597">Phosphoprotein</keyword>
<keyword evidence="18" id="KW-1185">Reference proteome</keyword>
<feature type="transmembrane region" description="Helical" evidence="14">
    <location>
        <begin position="15"/>
        <end position="36"/>
    </location>
</feature>
<dbReference type="AlphaFoldDB" id="A0A1I0M8G9"/>
<keyword evidence="12" id="KW-0902">Two-component regulatory system</keyword>
<dbReference type="SMART" id="SM00304">
    <property type="entry name" value="HAMP"/>
    <property type="match status" value="1"/>
</dbReference>
<dbReference type="GO" id="GO:0000155">
    <property type="term" value="F:phosphorelay sensor kinase activity"/>
    <property type="evidence" value="ECO:0007669"/>
    <property type="project" value="InterPro"/>
</dbReference>
<dbReference type="SUPFAM" id="SSF55874">
    <property type="entry name" value="ATPase domain of HSP90 chaperone/DNA topoisomerase II/histidine kinase"/>
    <property type="match status" value="1"/>
</dbReference>
<dbReference type="SMART" id="SM00387">
    <property type="entry name" value="HATPase_c"/>
    <property type="match status" value="1"/>
</dbReference>
<dbReference type="Gene3D" id="3.30.565.10">
    <property type="entry name" value="Histidine kinase-like ATPase, C-terminal domain"/>
    <property type="match status" value="1"/>
</dbReference>
<sequence length="466" mass="52608">MKISLKISLKMKLTISYVLLSLFLVSSLFVVSNYLLQKKFQSYIINTQENKNYNIVNLVTNEFDENGNVLSADAFQNIGNTALSEGLVLMVNDSNDNQLFCMSDDYSEMCDDMIASMSTHMASIYPNFEGQYRQKSYDIVKNKLKIGSVTLGYYGPFYYNDQDVQFLNVLNKIFIAVAIIFMLIAAVLGYFMANRISKPIRKVIDKTREIEAGDYSDRLQFTSRTNEINQLINSVNTLAQTLERQQISKKRMASDYAHEFRTPLATLQLNLEAMIDGIWEPNAQRLESCREEILRLTRMISDIDKIVKIENESILLEKTKFDLKMVVDQIVLTFQPSIVAKNISLVTQTVECEIYGDKDKIIQVIVNLLSNAIKYTDNGESIKITVNKYSNKAELIVSDTGIGIAEQDLPNIFDNLYRVDKSRNRSTGGSGIGLSVVKAIVDSHGGSISTKSELTKGSEFIVSLPR</sequence>
<gene>
    <name evidence="17" type="ORF">SAMN05421659_101248</name>
</gene>
<keyword evidence="11 14" id="KW-1133">Transmembrane helix</keyword>
<dbReference type="SUPFAM" id="SSF47384">
    <property type="entry name" value="Homodimeric domain of signal transducing histidine kinase"/>
    <property type="match status" value="1"/>
</dbReference>
<evidence type="ECO:0000256" key="2">
    <source>
        <dbReference type="ARBA" id="ARBA00004651"/>
    </source>
</evidence>
<dbReference type="InterPro" id="IPR036097">
    <property type="entry name" value="HisK_dim/P_sf"/>
</dbReference>
<dbReference type="SMART" id="SM00388">
    <property type="entry name" value="HisKA"/>
    <property type="match status" value="1"/>
</dbReference>
<dbReference type="PROSITE" id="PS50109">
    <property type="entry name" value="HIS_KIN"/>
    <property type="match status" value="1"/>
</dbReference>
<evidence type="ECO:0000256" key="14">
    <source>
        <dbReference type="SAM" id="Phobius"/>
    </source>
</evidence>
<dbReference type="InterPro" id="IPR003661">
    <property type="entry name" value="HisK_dim/P_dom"/>
</dbReference>
<dbReference type="EC" id="2.7.13.3" evidence="3"/>
<dbReference type="GO" id="GO:0005886">
    <property type="term" value="C:plasma membrane"/>
    <property type="evidence" value="ECO:0007669"/>
    <property type="project" value="UniProtKB-SubCell"/>
</dbReference>